<dbReference type="PANTHER" id="PTHR47816:SF4">
    <property type="entry name" value="RIBOSOMAL RNA SMALL SUBUNIT METHYLTRANSFERASE C"/>
    <property type="match status" value="1"/>
</dbReference>
<keyword evidence="1 4" id="KW-0489">Methyltransferase</keyword>
<comment type="caution">
    <text evidence="4">The sequence shown here is derived from an EMBL/GenBank/DDBJ whole genome shotgun (WGS) entry which is preliminary data.</text>
</comment>
<dbReference type="Pfam" id="PF05175">
    <property type="entry name" value="MTS"/>
    <property type="match status" value="1"/>
</dbReference>
<reference evidence="4 5" key="1">
    <citation type="submission" date="2023-06" db="EMBL/GenBank/DDBJ databases">
        <title>Sporosarcina sp. nov., isolated from Korean traditional fermented seafood 'Jeotgal'.</title>
        <authorList>
            <person name="Yang A.I."/>
            <person name="Shin N.-R."/>
        </authorList>
    </citation>
    <scope>NUCLEOTIDE SEQUENCE [LARGE SCALE GENOMIC DNA]</scope>
    <source>
        <strain evidence="4 5">KCTC43456</strain>
    </source>
</reference>
<protein>
    <submittedName>
        <fullName evidence="4">Class I SAM-dependent methyltransferase</fullName>
        <ecNumber evidence="4">2.1.1.172</ecNumber>
        <ecNumber evidence="4">2.1.1.174</ecNumber>
    </submittedName>
</protein>
<evidence type="ECO:0000313" key="4">
    <source>
        <dbReference type="EMBL" id="MDW0116739.1"/>
    </source>
</evidence>
<dbReference type="EMBL" id="JAUBDJ010000003">
    <property type="protein sequence ID" value="MDW0116739.1"/>
    <property type="molecule type" value="Genomic_DNA"/>
</dbReference>
<dbReference type="Proteomes" id="UP001271648">
    <property type="component" value="Unassembled WGS sequence"/>
</dbReference>
<name>A0AAW9A6W9_9BACL</name>
<dbReference type="CDD" id="cd02440">
    <property type="entry name" value="AdoMet_MTases"/>
    <property type="match status" value="1"/>
</dbReference>
<gene>
    <name evidence="4" type="ORF">QTL97_07310</name>
</gene>
<dbReference type="EC" id="2.1.1.174" evidence="4"/>
<dbReference type="RefSeq" id="WP_283733639.1">
    <property type="nucleotide sequence ID" value="NZ_CP125968.1"/>
</dbReference>
<evidence type="ECO:0000256" key="2">
    <source>
        <dbReference type="ARBA" id="ARBA00022679"/>
    </source>
</evidence>
<dbReference type="SUPFAM" id="SSF53335">
    <property type="entry name" value="S-adenosyl-L-methionine-dependent methyltransferases"/>
    <property type="match status" value="1"/>
</dbReference>
<evidence type="ECO:0000256" key="1">
    <source>
        <dbReference type="ARBA" id="ARBA00022603"/>
    </source>
</evidence>
<keyword evidence="2 4" id="KW-0808">Transferase</keyword>
<dbReference type="GO" id="GO:0052914">
    <property type="term" value="F:16S rRNA (guanine(1207)-N(2))-methyltransferase activity"/>
    <property type="evidence" value="ECO:0007669"/>
    <property type="project" value="UniProtKB-EC"/>
</dbReference>
<organism evidence="4 5">
    <name type="scientific">Sporosarcina thermotolerans</name>
    <dbReference type="NCBI Taxonomy" id="633404"/>
    <lineage>
        <taxon>Bacteria</taxon>
        <taxon>Bacillati</taxon>
        <taxon>Bacillota</taxon>
        <taxon>Bacilli</taxon>
        <taxon>Bacillales</taxon>
        <taxon>Caryophanaceae</taxon>
        <taxon>Sporosarcina</taxon>
    </lineage>
</organism>
<dbReference type="Gene3D" id="3.40.50.150">
    <property type="entry name" value="Vaccinia Virus protein VP39"/>
    <property type="match status" value="1"/>
</dbReference>
<sequence>MSDHYYSKNPTVKSDPKEWQVTIRDHRLRFKTDAGVFSKGELDFGSRLLAETFIVPETEGSLLDVGCGYGPIGLSIAASFPDRNIHMVDVNERAMALAKDNAVLNGIKNVEIYPSDALSAVSKDGFAAVLTNPPIRAGKETVFKIYDGAFSKLTAGGELWVVIQKKQGAPSTIAHLMELFGNVETVEKKKGYFILKSRKSVDATGLL</sequence>
<feature type="domain" description="Methyltransferase small" evidence="3">
    <location>
        <begin position="28"/>
        <end position="196"/>
    </location>
</feature>
<dbReference type="InterPro" id="IPR007848">
    <property type="entry name" value="Small_mtfrase_dom"/>
</dbReference>
<dbReference type="PANTHER" id="PTHR47816">
    <property type="entry name" value="RIBOSOMAL RNA SMALL SUBUNIT METHYLTRANSFERASE C"/>
    <property type="match status" value="1"/>
</dbReference>
<dbReference type="GO" id="GO:0052916">
    <property type="term" value="F:23S rRNA (guanine(1835)-N(2))-methyltransferase activity"/>
    <property type="evidence" value="ECO:0007669"/>
    <property type="project" value="UniProtKB-EC"/>
</dbReference>
<accession>A0AAW9A6W9</accession>
<proteinExistence type="predicted"/>
<keyword evidence="5" id="KW-1185">Reference proteome</keyword>
<dbReference type="InterPro" id="IPR029063">
    <property type="entry name" value="SAM-dependent_MTases_sf"/>
</dbReference>
<evidence type="ECO:0000313" key="5">
    <source>
        <dbReference type="Proteomes" id="UP001271648"/>
    </source>
</evidence>
<dbReference type="EC" id="2.1.1.172" evidence="4"/>
<evidence type="ECO:0000259" key="3">
    <source>
        <dbReference type="Pfam" id="PF05175"/>
    </source>
</evidence>
<dbReference type="AlphaFoldDB" id="A0AAW9A6W9"/>
<dbReference type="InterPro" id="IPR046977">
    <property type="entry name" value="RsmC/RlmG"/>
</dbReference>